<dbReference type="Gene3D" id="1.20.1070.10">
    <property type="entry name" value="Rhodopsin 7-helix transmembrane proteins"/>
    <property type="match status" value="1"/>
</dbReference>
<keyword evidence="6 12" id="KW-0297">G-protein coupled receptor</keyword>
<comment type="subcellular location">
    <subcellularLocation>
        <location evidence="2">Cell membrane</location>
        <topology evidence="2">Multi-pass membrane protein</topology>
    </subcellularLocation>
    <subcellularLocation>
        <location evidence="1">Cell projection</location>
        <location evidence="1">Neuron projection</location>
    </subcellularLocation>
</comment>
<feature type="transmembrane region" description="Helical" evidence="14">
    <location>
        <begin position="128"/>
        <end position="150"/>
    </location>
</feature>
<keyword evidence="9" id="KW-0325">Glycoprotein</keyword>
<evidence type="ECO:0000256" key="2">
    <source>
        <dbReference type="ARBA" id="ARBA00004651"/>
    </source>
</evidence>
<feature type="transmembrane region" description="Helical" evidence="14">
    <location>
        <begin position="93"/>
        <end position="116"/>
    </location>
</feature>
<dbReference type="InterPro" id="IPR017452">
    <property type="entry name" value="GPCR_Rhodpsn_7TM"/>
</dbReference>
<evidence type="ECO:0000256" key="1">
    <source>
        <dbReference type="ARBA" id="ARBA00004487"/>
    </source>
</evidence>
<evidence type="ECO:0000313" key="16">
    <source>
        <dbReference type="EMBL" id="KAF4103014.1"/>
    </source>
</evidence>
<comment type="similarity">
    <text evidence="12">Belongs to the G-protein coupled receptor 1 family.</text>
</comment>
<evidence type="ECO:0000256" key="12">
    <source>
        <dbReference type="RuleBase" id="RU000688"/>
    </source>
</evidence>
<gene>
    <name evidence="16" type="ORF">G5714_015897</name>
</gene>
<dbReference type="PRINTS" id="PR00237">
    <property type="entry name" value="GPCRRHODOPSN"/>
</dbReference>
<dbReference type="Pfam" id="PF00001">
    <property type="entry name" value="7tm_1"/>
    <property type="match status" value="1"/>
</dbReference>
<dbReference type="PROSITE" id="PS50262">
    <property type="entry name" value="G_PROTEIN_RECEP_F1_2"/>
    <property type="match status" value="1"/>
</dbReference>
<keyword evidence="8 12" id="KW-0675">Receptor</keyword>
<evidence type="ECO:0000256" key="4">
    <source>
        <dbReference type="ARBA" id="ARBA00022692"/>
    </source>
</evidence>
<organism evidence="16 17">
    <name type="scientific">Onychostoma macrolepis</name>
    <dbReference type="NCBI Taxonomy" id="369639"/>
    <lineage>
        <taxon>Eukaryota</taxon>
        <taxon>Metazoa</taxon>
        <taxon>Chordata</taxon>
        <taxon>Craniata</taxon>
        <taxon>Vertebrata</taxon>
        <taxon>Euteleostomi</taxon>
        <taxon>Actinopterygii</taxon>
        <taxon>Neopterygii</taxon>
        <taxon>Teleostei</taxon>
        <taxon>Ostariophysi</taxon>
        <taxon>Cypriniformes</taxon>
        <taxon>Cyprinidae</taxon>
        <taxon>Acrossocheilinae</taxon>
        <taxon>Onychostoma</taxon>
    </lineage>
</organism>
<feature type="compositionally biased region" description="Polar residues" evidence="13">
    <location>
        <begin position="411"/>
        <end position="426"/>
    </location>
</feature>
<proteinExistence type="inferred from homology"/>
<evidence type="ECO:0000256" key="13">
    <source>
        <dbReference type="SAM" id="MobiDB-lite"/>
    </source>
</evidence>
<feature type="region of interest" description="Disordered" evidence="13">
    <location>
        <begin position="391"/>
        <end position="426"/>
    </location>
</feature>
<dbReference type="Proteomes" id="UP000579812">
    <property type="component" value="Unassembled WGS sequence"/>
</dbReference>
<evidence type="ECO:0000256" key="14">
    <source>
        <dbReference type="SAM" id="Phobius"/>
    </source>
</evidence>
<dbReference type="GO" id="GO:0005886">
    <property type="term" value="C:plasma membrane"/>
    <property type="evidence" value="ECO:0007669"/>
    <property type="project" value="UniProtKB-SubCell"/>
</dbReference>
<feature type="transmembrane region" description="Helical" evidence="14">
    <location>
        <begin position="309"/>
        <end position="330"/>
    </location>
</feature>
<keyword evidence="3" id="KW-1003">Cell membrane</keyword>
<keyword evidence="7 14" id="KW-0472">Membrane</keyword>
<evidence type="ECO:0000256" key="9">
    <source>
        <dbReference type="ARBA" id="ARBA00023180"/>
    </source>
</evidence>
<comment type="caution">
    <text evidence="16">The sequence shown here is derived from an EMBL/GenBank/DDBJ whole genome shotgun (WGS) entry which is preliminary data.</text>
</comment>
<evidence type="ECO:0000313" key="17">
    <source>
        <dbReference type="Proteomes" id="UP000579812"/>
    </source>
</evidence>
<feature type="transmembrane region" description="Helical" evidence="14">
    <location>
        <begin position="208"/>
        <end position="230"/>
    </location>
</feature>
<keyword evidence="4 12" id="KW-0812">Transmembrane</keyword>
<dbReference type="OrthoDB" id="10011551at2759"/>
<dbReference type="PROSITE" id="PS00237">
    <property type="entry name" value="G_PROTEIN_RECEP_F1_1"/>
    <property type="match status" value="1"/>
</dbReference>
<protein>
    <recommendedName>
        <fullName evidence="15">G-protein coupled receptors family 1 profile domain-containing protein</fullName>
    </recommendedName>
</protein>
<evidence type="ECO:0000256" key="3">
    <source>
        <dbReference type="ARBA" id="ARBA00022475"/>
    </source>
</evidence>
<evidence type="ECO:0000256" key="8">
    <source>
        <dbReference type="ARBA" id="ARBA00023170"/>
    </source>
</evidence>
<name>A0A7J6C7J8_9TELE</name>
<reference evidence="16 17" key="1">
    <citation type="submission" date="2020-04" db="EMBL/GenBank/DDBJ databases">
        <title>Chromosome-level genome assembly of a cyprinid fish Onychostoma macrolepis by integration of Nanopore Sequencing, Bionano and Hi-C technology.</title>
        <authorList>
            <person name="Wang D."/>
        </authorList>
    </citation>
    <scope>NUCLEOTIDE SEQUENCE [LARGE SCALE GENOMIC DNA]</scope>
    <source>
        <strain evidence="16">SWU-2019</strain>
        <tissue evidence="16">Muscle</tissue>
    </source>
</reference>
<feature type="transmembrane region" description="Helical" evidence="14">
    <location>
        <begin position="342"/>
        <end position="364"/>
    </location>
</feature>
<accession>A0A7J6C7J8</accession>
<feature type="compositionally biased region" description="Polar residues" evidence="13">
    <location>
        <begin position="391"/>
        <end position="404"/>
    </location>
</feature>
<sequence length="426" mass="47875">MSSCGYETRKERFLFECLRFVKDISADSRQFYQQQKTKTISVLVKMETKLEQNQVATTVLYLNESTPNITTTDTNLCNNPQCYMVLSTPEKKAIGTICLLAGPVTFLENILVLLVIASSTTLRRRPSYLFISSLALADTFASCFFTISFLDFHLYSQSDSPNIYLFKLGGVTMAFTGSVGSLLLTALDRYLCIYQASNYKVLLTRTRAKLAIVLLWCVTIVISFLPLMGWRCTTKFNPPCSQLFPYVDHHYLAFWTGLQLVVLFLIIVAYVLILWKANRHETAMGGPKSGRQSVKGQARMRMDIQLARTFSLILLILAVCWLPVLSIMMVDVTVTLTNKQQRMFAFCSTLCLFNSCVNPLLYALRCKELRGEGCALLACCKACRERTLGNAQGQRNENDSGISKKSKDQAVSDSNPDTISESVDKQ</sequence>
<keyword evidence="17" id="KW-1185">Reference proteome</keyword>
<dbReference type="EMBL" id="JAAMOB010000016">
    <property type="protein sequence ID" value="KAF4103014.1"/>
    <property type="molecule type" value="Genomic_DNA"/>
</dbReference>
<dbReference type="PANTHER" id="PTHR22750">
    <property type="entry name" value="G-PROTEIN COUPLED RECEPTOR"/>
    <property type="match status" value="1"/>
</dbReference>
<dbReference type="InterPro" id="IPR000276">
    <property type="entry name" value="GPCR_Rhodpsn"/>
</dbReference>
<feature type="domain" description="G-protein coupled receptors family 1 profile" evidence="15">
    <location>
        <begin position="108"/>
        <end position="362"/>
    </location>
</feature>
<evidence type="ECO:0000256" key="10">
    <source>
        <dbReference type="ARBA" id="ARBA00023224"/>
    </source>
</evidence>
<keyword evidence="11" id="KW-0966">Cell projection</keyword>
<evidence type="ECO:0000259" key="15">
    <source>
        <dbReference type="PROSITE" id="PS50262"/>
    </source>
</evidence>
<dbReference type="SUPFAM" id="SSF81321">
    <property type="entry name" value="Family A G protein-coupled receptor-like"/>
    <property type="match status" value="1"/>
</dbReference>
<dbReference type="PRINTS" id="PR00362">
    <property type="entry name" value="CANNABINOIDR"/>
</dbReference>
<evidence type="ECO:0000256" key="7">
    <source>
        <dbReference type="ARBA" id="ARBA00023136"/>
    </source>
</evidence>
<keyword evidence="10 12" id="KW-0807">Transducer</keyword>
<evidence type="ECO:0000256" key="6">
    <source>
        <dbReference type="ARBA" id="ARBA00023040"/>
    </source>
</evidence>
<dbReference type="AlphaFoldDB" id="A0A7J6C7J8"/>
<evidence type="ECO:0000256" key="5">
    <source>
        <dbReference type="ARBA" id="ARBA00022989"/>
    </source>
</evidence>
<dbReference type="GO" id="GO:0043005">
    <property type="term" value="C:neuron projection"/>
    <property type="evidence" value="ECO:0007669"/>
    <property type="project" value="UniProtKB-SubCell"/>
</dbReference>
<dbReference type="InterPro" id="IPR002230">
    <property type="entry name" value="Cnbnoid_rcpt"/>
</dbReference>
<feature type="transmembrane region" description="Helical" evidence="14">
    <location>
        <begin position="162"/>
        <end position="187"/>
    </location>
</feature>
<evidence type="ECO:0000256" key="11">
    <source>
        <dbReference type="ARBA" id="ARBA00023273"/>
    </source>
</evidence>
<dbReference type="GO" id="GO:0004949">
    <property type="term" value="F:cannabinoid receptor activity"/>
    <property type="evidence" value="ECO:0007669"/>
    <property type="project" value="InterPro"/>
</dbReference>
<feature type="transmembrane region" description="Helical" evidence="14">
    <location>
        <begin position="250"/>
        <end position="275"/>
    </location>
</feature>
<keyword evidence="5 14" id="KW-1133">Transmembrane helix</keyword>